<comment type="caution">
    <text evidence="1">The sequence shown here is derived from an EMBL/GenBank/DDBJ whole genome shotgun (WGS) entry which is preliminary data.</text>
</comment>
<proteinExistence type="predicted"/>
<reference evidence="1" key="1">
    <citation type="journal article" date="2022" name="bioRxiv">
        <title>Sequencing and chromosome-scale assembly of the giantPleurodeles waltlgenome.</title>
        <authorList>
            <person name="Brown T."/>
            <person name="Elewa A."/>
            <person name="Iarovenko S."/>
            <person name="Subramanian E."/>
            <person name="Araus A.J."/>
            <person name="Petzold A."/>
            <person name="Susuki M."/>
            <person name="Suzuki K.-i.T."/>
            <person name="Hayashi T."/>
            <person name="Toyoda A."/>
            <person name="Oliveira C."/>
            <person name="Osipova E."/>
            <person name="Leigh N.D."/>
            <person name="Simon A."/>
            <person name="Yun M.H."/>
        </authorList>
    </citation>
    <scope>NUCLEOTIDE SEQUENCE</scope>
    <source>
        <strain evidence="1">20211129_DDA</strain>
        <tissue evidence="1">Liver</tissue>
    </source>
</reference>
<evidence type="ECO:0000313" key="2">
    <source>
        <dbReference type="Proteomes" id="UP001066276"/>
    </source>
</evidence>
<sequence>MTERGGEWTIERLSTGAESRGCRGRPVEGTGALEKVEVADLPCAASGVLRRCRGNPVEVLAVITGLVRAESVGESAVKEVGVPSCGYAGAQVALGLGW</sequence>
<name>A0AAV7UZ93_PLEWA</name>
<keyword evidence="2" id="KW-1185">Reference proteome</keyword>
<protein>
    <submittedName>
        <fullName evidence="1">Uncharacterized protein</fullName>
    </submittedName>
</protein>
<dbReference type="AlphaFoldDB" id="A0AAV7UZ93"/>
<gene>
    <name evidence="1" type="ORF">NDU88_003552</name>
</gene>
<evidence type="ECO:0000313" key="1">
    <source>
        <dbReference type="EMBL" id="KAJ1194263.1"/>
    </source>
</evidence>
<dbReference type="Proteomes" id="UP001066276">
    <property type="component" value="Chromosome 2_2"/>
</dbReference>
<accession>A0AAV7UZ93</accession>
<dbReference type="EMBL" id="JANPWB010000004">
    <property type="protein sequence ID" value="KAJ1194263.1"/>
    <property type="molecule type" value="Genomic_DNA"/>
</dbReference>
<organism evidence="1 2">
    <name type="scientific">Pleurodeles waltl</name>
    <name type="common">Iberian ribbed newt</name>
    <dbReference type="NCBI Taxonomy" id="8319"/>
    <lineage>
        <taxon>Eukaryota</taxon>
        <taxon>Metazoa</taxon>
        <taxon>Chordata</taxon>
        <taxon>Craniata</taxon>
        <taxon>Vertebrata</taxon>
        <taxon>Euteleostomi</taxon>
        <taxon>Amphibia</taxon>
        <taxon>Batrachia</taxon>
        <taxon>Caudata</taxon>
        <taxon>Salamandroidea</taxon>
        <taxon>Salamandridae</taxon>
        <taxon>Pleurodelinae</taxon>
        <taxon>Pleurodeles</taxon>
    </lineage>
</organism>